<feature type="region of interest" description="Disordered" evidence="8">
    <location>
        <begin position="478"/>
        <end position="503"/>
    </location>
</feature>
<dbReference type="FunCoup" id="A0A1Y2FZK6">
    <property type="interactions" value="40"/>
</dbReference>
<evidence type="ECO:0000256" key="5">
    <source>
        <dbReference type="ARBA" id="ARBA00022786"/>
    </source>
</evidence>
<feature type="compositionally biased region" description="Acidic residues" evidence="8">
    <location>
        <begin position="226"/>
        <end position="236"/>
    </location>
</feature>
<dbReference type="InterPro" id="IPR050164">
    <property type="entry name" value="Peptidase_C19"/>
</dbReference>
<feature type="region of interest" description="Disordered" evidence="8">
    <location>
        <begin position="551"/>
        <end position="677"/>
    </location>
</feature>
<feature type="compositionally biased region" description="Polar residues" evidence="8">
    <location>
        <begin position="640"/>
        <end position="650"/>
    </location>
</feature>
<evidence type="ECO:0000256" key="8">
    <source>
        <dbReference type="SAM" id="MobiDB-lite"/>
    </source>
</evidence>
<comment type="similarity">
    <text evidence="2">Belongs to the peptidase C19 family.</text>
</comment>
<dbReference type="OrthoDB" id="420187at2759"/>
<evidence type="ECO:0000256" key="7">
    <source>
        <dbReference type="ARBA" id="ARBA00022807"/>
    </source>
</evidence>
<feature type="compositionally biased region" description="Low complexity" evidence="8">
    <location>
        <begin position="418"/>
        <end position="439"/>
    </location>
</feature>
<protein>
    <recommendedName>
        <fullName evidence="3">ubiquitinyl hydrolase 1</fullName>
        <ecNumber evidence="3">3.4.19.12</ecNumber>
    </recommendedName>
</protein>
<feature type="compositionally biased region" description="Low complexity" evidence="8">
    <location>
        <begin position="316"/>
        <end position="328"/>
    </location>
</feature>
<feature type="compositionally biased region" description="Low complexity" evidence="8">
    <location>
        <begin position="337"/>
        <end position="348"/>
    </location>
</feature>
<dbReference type="InterPro" id="IPR001394">
    <property type="entry name" value="Peptidase_C19_UCH"/>
</dbReference>
<dbReference type="GO" id="GO:0006508">
    <property type="term" value="P:proteolysis"/>
    <property type="evidence" value="ECO:0007669"/>
    <property type="project" value="UniProtKB-KW"/>
</dbReference>
<dbReference type="SUPFAM" id="SSF54001">
    <property type="entry name" value="Cysteine proteinases"/>
    <property type="match status" value="1"/>
</dbReference>
<sequence>MRARRNTFTARAEPVADIYHVGLVNLGNSCFYNTILQALAVSHPLNDIIAKPPITSPALLAVSPASESYNPDPEALLSPLPLTQALITLLKNLDVSNDPARGKKVFNPKTLLRHLSTKHEEYAQATQQDAHEVLRHLIDGIMMEEVDLIKKVRAAAPKPARRPGMNSRSGTLKTLRAPSNGANTMEPVAEEAPEASTDEDDSSVGGYETEESSSESEDSSSSSSESSEDEEDEDHQDFDATGKPQPRMKPFIASVFDGKLASVVICDECKHVSATTEDFMDISLSLRDDVGNKMRKRDRIRKTLQSGFFSKKSSGERPSSNGSSSSSSTHPRHQPISLSENEASSSSEYETDEDHPYRPDEPHGHDPHFMGGRSRHNSLDPSKLGGQRPTAFLNGLSAANGPNAATSRARDHSPLGRALSVLSSTSGAGSTTSGSAVSGGRRKKKKAKIPKPTAEQIAYIRRLLVEIPSAASAPLPIRIARPPGSPAPPSPSSTANSMASLRLGPDQTSTDLYECFRQFTSVEVLEGDNMFACHNCWKHLNPDLVEKRRVARDNKKRERLLRKAKKGADKRARKDAEAAAMDEITPSPSLAPDSPPARTTPLPSVHANGAAEEEPHVNGDRRPSNATISTLSSYADHKTSSPATFSSVSLHSEPPSLSEFGTTDDEGSALADVEDGNITDTSIDSRAKIPLTTANVEALDDSITPSASAAPSLRNAESTFVNNLAPSESVASLSTAFSSASKPSPALPKTARHILRRAHKRYLISAPDLPPVLVIHLKRFQQTSKSSLFGSSFINLKKRDDDLSFPEDLDLKPFLAPTEKPPRPAGAPPPRHHHRPNPTPMQSEYLVGEAKYSLYAVVVHFGTLVTGHYSAYVKSDRHGKGPGGSSERKWFFCSDEDVRACSLDEVLRSKAYILFYERVKPQPHVVSDSGVIVEEPAAEEAKGGKL</sequence>
<comment type="catalytic activity">
    <reaction evidence="1">
        <text>Thiol-dependent hydrolysis of ester, thioester, amide, peptide and isopeptide bonds formed by the C-terminal Gly of ubiquitin (a 76-residue protein attached to proteins as an intracellular targeting signal).</text>
        <dbReference type="EC" id="3.4.19.12"/>
    </reaction>
</comment>
<feature type="compositionally biased region" description="Polar residues" evidence="8">
    <location>
        <begin position="624"/>
        <end position="633"/>
    </location>
</feature>
<evidence type="ECO:0000256" key="3">
    <source>
        <dbReference type="ARBA" id="ARBA00012759"/>
    </source>
</evidence>
<dbReference type="GO" id="GO:0004843">
    <property type="term" value="F:cysteine-type deubiquitinase activity"/>
    <property type="evidence" value="ECO:0007669"/>
    <property type="project" value="UniProtKB-EC"/>
</dbReference>
<dbReference type="STRING" id="106004.A0A1Y2FZK6"/>
<evidence type="ECO:0000313" key="11">
    <source>
        <dbReference type="Proteomes" id="UP000193467"/>
    </source>
</evidence>
<dbReference type="AlphaFoldDB" id="A0A1Y2FZK6"/>
<dbReference type="PANTHER" id="PTHR24006">
    <property type="entry name" value="UBIQUITIN CARBOXYL-TERMINAL HYDROLASE"/>
    <property type="match status" value="1"/>
</dbReference>
<feature type="compositionally biased region" description="Basic residues" evidence="8">
    <location>
        <begin position="440"/>
        <end position="449"/>
    </location>
</feature>
<keyword evidence="5" id="KW-0833">Ubl conjugation pathway</keyword>
<dbReference type="EMBL" id="MCGR01000008">
    <property type="protein sequence ID" value="ORY88798.1"/>
    <property type="molecule type" value="Genomic_DNA"/>
</dbReference>
<proteinExistence type="inferred from homology"/>
<dbReference type="PROSITE" id="PS00973">
    <property type="entry name" value="USP_2"/>
    <property type="match status" value="1"/>
</dbReference>
<dbReference type="InterPro" id="IPR018200">
    <property type="entry name" value="USP_CS"/>
</dbReference>
<feature type="region of interest" description="Disordered" evidence="8">
    <location>
        <begin position="813"/>
        <end position="842"/>
    </location>
</feature>
<evidence type="ECO:0000259" key="9">
    <source>
        <dbReference type="PROSITE" id="PS50235"/>
    </source>
</evidence>
<dbReference type="InParanoid" id="A0A1Y2FZK6"/>
<dbReference type="PANTHER" id="PTHR24006:SF888">
    <property type="entry name" value="UBIQUITIN CARBOXYL-TERMINAL HYDROLASE 30"/>
    <property type="match status" value="1"/>
</dbReference>
<evidence type="ECO:0000256" key="4">
    <source>
        <dbReference type="ARBA" id="ARBA00022670"/>
    </source>
</evidence>
<keyword evidence="11" id="KW-1185">Reference proteome</keyword>
<feature type="compositionally biased region" description="Basic and acidic residues" evidence="8">
    <location>
        <begin position="613"/>
        <end position="623"/>
    </location>
</feature>
<evidence type="ECO:0000256" key="1">
    <source>
        <dbReference type="ARBA" id="ARBA00000707"/>
    </source>
</evidence>
<feature type="domain" description="USP" evidence="9">
    <location>
        <begin position="21"/>
        <end position="919"/>
    </location>
</feature>
<evidence type="ECO:0000256" key="2">
    <source>
        <dbReference type="ARBA" id="ARBA00009085"/>
    </source>
</evidence>
<dbReference type="Proteomes" id="UP000193467">
    <property type="component" value="Unassembled WGS sequence"/>
</dbReference>
<dbReference type="Gene3D" id="3.90.70.10">
    <property type="entry name" value="Cysteine proteinases"/>
    <property type="match status" value="2"/>
</dbReference>
<feature type="compositionally biased region" description="Basic and acidic residues" evidence="8">
    <location>
        <begin position="354"/>
        <end position="368"/>
    </location>
</feature>
<dbReference type="GO" id="GO:0016579">
    <property type="term" value="P:protein deubiquitination"/>
    <property type="evidence" value="ECO:0007669"/>
    <property type="project" value="InterPro"/>
</dbReference>
<dbReference type="GO" id="GO:0005634">
    <property type="term" value="C:nucleus"/>
    <property type="evidence" value="ECO:0007669"/>
    <property type="project" value="TreeGrafter"/>
</dbReference>
<feature type="compositionally biased region" description="Basic and acidic residues" evidence="8">
    <location>
        <begin position="566"/>
        <end position="577"/>
    </location>
</feature>
<feature type="region of interest" description="Disordered" evidence="8">
    <location>
        <begin position="297"/>
        <end position="452"/>
    </location>
</feature>
<dbReference type="PROSITE" id="PS50235">
    <property type="entry name" value="USP_3"/>
    <property type="match status" value="1"/>
</dbReference>
<dbReference type="EC" id="3.4.19.12" evidence="3"/>
<feature type="compositionally biased region" description="Polar residues" evidence="8">
    <location>
        <begin position="303"/>
        <end position="312"/>
    </location>
</feature>
<evidence type="ECO:0000313" key="10">
    <source>
        <dbReference type="EMBL" id="ORY88798.1"/>
    </source>
</evidence>
<dbReference type="GO" id="GO:0005829">
    <property type="term" value="C:cytosol"/>
    <property type="evidence" value="ECO:0007669"/>
    <property type="project" value="TreeGrafter"/>
</dbReference>
<accession>A0A1Y2FZK6</accession>
<organism evidence="10 11">
    <name type="scientific">Leucosporidium creatinivorum</name>
    <dbReference type="NCBI Taxonomy" id="106004"/>
    <lineage>
        <taxon>Eukaryota</taxon>
        <taxon>Fungi</taxon>
        <taxon>Dikarya</taxon>
        <taxon>Basidiomycota</taxon>
        <taxon>Pucciniomycotina</taxon>
        <taxon>Microbotryomycetes</taxon>
        <taxon>Leucosporidiales</taxon>
        <taxon>Leucosporidium</taxon>
    </lineage>
</organism>
<dbReference type="InterPro" id="IPR038765">
    <property type="entry name" value="Papain-like_cys_pep_sf"/>
</dbReference>
<feature type="compositionally biased region" description="Low complexity" evidence="8">
    <location>
        <begin position="578"/>
        <end position="592"/>
    </location>
</feature>
<comment type="caution">
    <text evidence="10">The sequence shown here is derived from an EMBL/GenBank/DDBJ whole genome shotgun (WGS) entry which is preliminary data.</text>
</comment>
<feature type="compositionally biased region" description="Acidic residues" evidence="8">
    <location>
        <begin position="188"/>
        <end position="218"/>
    </location>
</feature>
<feature type="compositionally biased region" description="Acidic residues" evidence="8">
    <location>
        <begin position="662"/>
        <end position="677"/>
    </location>
</feature>
<name>A0A1Y2FZK6_9BASI</name>
<keyword evidence="7" id="KW-0788">Thiol protease</keyword>
<feature type="region of interest" description="Disordered" evidence="8">
    <location>
        <begin position="154"/>
        <end position="247"/>
    </location>
</feature>
<gene>
    <name evidence="10" type="ORF">BCR35DRAFT_301133</name>
</gene>
<dbReference type="Pfam" id="PF00443">
    <property type="entry name" value="UCH"/>
    <property type="match status" value="1"/>
</dbReference>
<keyword evidence="4" id="KW-0645">Protease</keyword>
<reference evidence="10 11" key="1">
    <citation type="submission" date="2016-07" db="EMBL/GenBank/DDBJ databases">
        <title>Pervasive Adenine N6-methylation of Active Genes in Fungi.</title>
        <authorList>
            <consortium name="DOE Joint Genome Institute"/>
            <person name="Mondo S.J."/>
            <person name="Dannebaum R.O."/>
            <person name="Kuo R.C."/>
            <person name="Labutti K."/>
            <person name="Haridas S."/>
            <person name="Kuo A."/>
            <person name="Salamov A."/>
            <person name="Ahrendt S.R."/>
            <person name="Lipzen A."/>
            <person name="Sullivan W."/>
            <person name="Andreopoulos W.B."/>
            <person name="Clum A."/>
            <person name="Lindquist E."/>
            <person name="Daum C."/>
            <person name="Ramamoorthy G.K."/>
            <person name="Gryganskyi A."/>
            <person name="Culley D."/>
            <person name="Magnuson J.K."/>
            <person name="James T.Y."/>
            <person name="O'Malley M.A."/>
            <person name="Stajich J.E."/>
            <person name="Spatafora J.W."/>
            <person name="Visel A."/>
            <person name="Grigoriev I.V."/>
        </authorList>
    </citation>
    <scope>NUCLEOTIDE SEQUENCE [LARGE SCALE GENOMIC DNA]</scope>
    <source>
        <strain evidence="10 11">62-1032</strain>
    </source>
</reference>
<keyword evidence="6" id="KW-0378">Hydrolase</keyword>
<dbReference type="InterPro" id="IPR028889">
    <property type="entry name" value="USP"/>
</dbReference>
<evidence type="ECO:0000256" key="6">
    <source>
        <dbReference type="ARBA" id="ARBA00022801"/>
    </source>
</evidence>